<evidence type="ECO:0000256" key="3">
    <source>
        <dbReference type="ARBA" id="ARBA00022490"/>
    </source>
</evidence>
<keyword evidence="3" id="KW-0963">Cytoplasm</keyword>
<evidence type="ECO:0000256" key="2">
    <source>
        <dbReference type="ARBA" id="ARBA00006084"/>
    </source>
</evidence>
<dbReference type="EMBL" id="ML119787">
    <property type="protein sequence ID" value="RPA74539.1"/>
    <property type="molecule type" value="Genomic_DNA"/>
</dbReference>
<dbReference type="OrthoDB" id="429520at2759"/>
<dbReference type="Gene3D" id="1.25.40.190">
    <property type="entry name" value="Actin-related protein 2/3 complex subunit 5"/>
    <property type="match status" value="1"/>
</dbReference>
<dbReference type="Proteomes" id="UP000275078">
    <property type="component" value="Unassembled WGS sequence"/>
</dbReference>
<comment type="subcellular location">
    <subcellularLocation>
        <location evidence="1">Cytoplasm</location>
        <location evidence="1">Cytoskeleton</location>
    </subcellularLocation>
</comment>
<evidence type="ECO:0000256" key="5">
    <source>
        <dbReference type="RuleBase" id="RU004301"/>
    </source>
</evidence>
<dbReference type="AlphaFoldDB" id="A0A3N4HL86"/>
<dbReference type="InterPro" id="IPR006789">
    <property type="entry name" value="ARPC5"/>
</dbReference>
<proteinExistence type="inferred from homology"/>
<dbReference type="GO" id="GO:0030833">
    <property type="term" value="P:regulation of actin filament polymerization"/>
    <property type="evidence" value="ECO:0007669"/>
    <property type="project" value="InterPro"/>
</dbReference>
<protein>
    <recommendedName>
        <fullName evidence="5">Actin-related protein 2/3 complex subunit 5</fullName>
    </recommendedName>
</protein>
<dbReference type="GO" id="GO:0034314">
    <property type="term" value="P:Arp2/3 complex-mediated actin nucleation"/>
    <property type="evidence" value="ECO:0007669"/>
    <property type="project" value="InterPro"/>
</dbReference>
<dbReference type="Pfam" id="PF04699">
    <property type="entry name" value="P16-Arc"/>
    <property type="match status" value="2"/>
</dbReference>
<gene>
    <name evidence="6" type="ORF">BJ508DRAFT_332953</name>
</gene>
<evidence type="ECO:0000256" key="1">
    <source>
        <dbReference type="ARBA" id="ARBA00004245"/>
    </source>
</evidence>
<dbReference type="InterPro" id="IPR036743">
    <property type="entry name" value="ARPC5_sf"/>
</dbReference>
<organism evidence="6 7">
    <name type="scientific">Ascobolus immersus RN42</name>
    <dbReference type="NCBI Taxonomy" id="1160509"/>
    <lineage>
        <taxon>Eukaryota</taxon>
        <taxon>Fungi</taxon>
        <taxon>Dikarya</taxon>
        <taxon>Ascomycota</taxon>
        <taxon>Pezizomycotina</taxon>
        <taxon>Pezizomycetes</taxon>
        <taxon>Pezizales</taxon>
        <taxon>Ascobolaceae</taxon>
        <taxon>Ascobolus</taxon>
    </lineage>
</organism>
<dbReference type="GO" id="GO:0005885">
    <property type="term" value="C:Arp2/3 protein complex"/>
    <property type="evidence" value="ECO:0007669"/>
    <property type="project" value="InterPro"/>
</dbReference>
<evidence type="ECO:0000313" key="7">
    <source>
        <dbReference type="Proteomes" id="UP000275078"/>
    </source>
</evidence>
<comment type="similarity">
    <text evidence="2 5">Belongs to the ARPC5 family.</text>
</comment>
<dbReference type="PANTHER" id="PTHR12644">
    <property type="entry name" value="ARP2/3 COMPLEX 16 KD SUBUNIT P16-ARC"/>
    <property type="match status" value="1"/>
</dbReference>
<keyword evidence="7" id="KW-1185">Reference proteome</keyword>
<name>A0A3N4HL86_ASCIM</name>
<accession>A0A3N4HL86</accession>
<evidence type="ECO:0000313" key="6">
    <source>
        <dbReference type="EMBL" id="RPA74539.1"/>
    </source>
</evidence>
<sequence length="228" mass="26064">MANVELTNWREIDIDKFDPERQYPEELITPGNPLPQAAQLQAIQQHIEGTHRQLQQNLSRGQKVEALRFALETAPYGIDKSQPEVQETGYVYEDEVKAKKALEPSMKIKHLQAVLEILSSIRSTEMNDTLQQLYEGDNGVELVDTLLKYIYRGMGVRAPIKRRTEYAHKEWYKLSSEEQQAIERAEAVRDLEEGVVVNHSVLLSWHEKVVGVAGEGAIVRVMSDRRTV</sequence>
<keyword evidence="4 5" id="KW-0206">Cytoskeleton</keyword>
<dbReference type="SUPFAM" id="SSF69103">
    <property type="entry name" value="Arp2/3 complex 16 kDa subunit ARPC5"/>
    <property type="match status" value="1"/>
</dbReference>
<evidence type="ECO:0000256" key="4">
    <source>
        <dbReference type="ARBA" id="ARBA00023212"/>
    </source>
</evidence>
<comment type="function">
    <text evidence="5">Functions as component of the Arp2/3 complex which is involved in regulation of actin polymerization and together with an activating nucleation-promoting factor (NPF) mediates the formation of branched actin networks. Arp2/3 complex plays a critical role in the control of cell morphogenesis via the modulation of cell polarity development.</text>
</comment>
<dbReference type="STRING" id="1160509.A0A3N4HL86"/>
<reference evidence="6 7" key="1">
    <citation type="journal article" date="2018" name="Nat. Ecol. Evol.">
        <title>Pezizomycetes genomes reveal the molecular basis of ectomycorrhizal truffle lifestyle.</title>
        <authorList>
            <person name="Murat C."/>
            <person name="Payen T."/>
            <person name="Noel B."/>
            <person name="Kuo A."/>
            <person name="Morin E."/>
            <person name="Chen J."/>
            <person name="Kohler A."/>
            <person name="Krizsan K."/>
            <person name="Balestrini R."/>
            <person name="Da Silva C."/>
            <person name="Montanini B."/>
            <person name="Hainaut M."/>
            <person name="Levati E."/>
            <person name="Barry K.W."/>
            <person name="Belfiori B."/>
            <person name="Cichocki N."/>
            <person name="Clum A."/>
            <person name="Dockter R.B."/>
            <person name="Fauchery L."/>
            <person name="Guy J."/>
            <person name="Iotti M."/>
            <person name="Le Tacon F."/>
            <person name="Lindquist E.A."/>
            <person name="Lipzen A."/>
            <person name="Malagnac F."/>
            <person name="Mello A."/>
            <person name="Molinier V."/>
            <person name="Miyauchi S."/>
            <person name="Poulain J."/>
            <person name="Riccioni C."/>
            <person name="Rubini A."/>
            <person name="Sitrit Y."/>
            <person name="Splivallo R."/>
            <person name="Traeger S."/>
            <person name="Wang M."/>
            <person name="Zifcakova L."/>
            <person name="Wipf D."/>
            <person name="Zambonelli A."/>
            <person name="Paolocci F."/>
            <person name="Nowrousian M."/>
            <person name="Ottonello S."/>
            <person name="Baldrian P."/>
            <person name="Spatafora J.W."/>
            <person name="Henrissat B."/>
            <person name="Nagy L.G."/>
            <person name="Aury J.M."/>
            <person name="Wincker P."/>
            <person name="Grigoriev I.V."/>
            <person name="Bonfante P."/>
            <person name="Martin F.M."/>
        </authorList>
    </citation>
    <scope>NUCLEOTIDE SEQUENCE [LARGE SCALE GENOMIC DNA]</scope>
    <source>
        <strain evidence="6 7">RN42</strain>
    </source>
</reference>